<dbReference type="InterPro" id="IPR000045">
    <property type="entry name" value="Prepilin_IV_endopep_pep"/>
</dbReference>
<evidence type="ECO:0000313" key="3">
    <source>
        <dbReference type="EMBL" id="VAW04070.1"/>
    </source>
</evidence>
<accession>A0A3B0SI71</accession>
<name>A0A3B0SI71_9ZZZZ</name>
<dbReference type="GO" id="GO:0016020">
    <property type="term" value="C:membrane"/>
    <property type="evidence" value="ECO:0007669"/>
    <property type="project" value="InterPro"/>
</dbReference>
<dbReference type="Pfam" id="PF01478">
    <property type="entry name" value="Peptidase_A24"/>
    <property type="match status" value="1"/>
</dbReference>
<dbReference type="EMBL" id="UOEG01000267">
    <property type="protein sequence ID" value="VAW04070.1"/>
    <property type="molecule type" value="Genomic_DNA"/>
</dbReference>
<dbReference type="GO" id="GO:0004190">
    <property type="term" value="F:aspartic-type endopeptidase activity"/>
    <property type="evidence" value="ECO:0007669"/>
    <property type="project" value="InterPro"/>
</dbReference>
<feature type="transmembrane region" description="Helical" evidence="1">
    <location>
        <begin position="146"/>
        <end position="166"/>
    </location>
</feature>
<keyword evidence="1" id="KW-0472">Membrane</keyword>
<protein>
    <submittedName>
        <fullName evidence="3">Type IV prepilin peptidase TadV/CpaA</fullName>
    </submittedName>
</protein>
<organism evidence="3">
    <name type="scientific">hydrothermal vent metagenome</name>
    <dbReference type="NCBI Taxonomy" id="652676"/>
    <lineage>
        <taxon>unclassified sequences</taxon>
        <taxon>metagenomes</taxon>
        <taxon>ecological metagenomes</taxon>
    </lineage>
</organism>
<feature type="transmembrane region" description="Helical" evidence="1">
    <location>
        <begin position="65"/>
        <end position="86"/>
    </location>
</feature>
<sequence>MPELYISTSEALWFTPFVLPICYWVALTDLREMKITNKAVLTLTAVFLIIGLIALPSFADYGWRLVHLVVVLVIGIAFNAAGLIGAGDAKFAAAAAPFILLSDMPSLSLIFAANLLASFATHRMAKHSPLRRLAPDWKSWSSGNKFPMGISLGGTLAIYMVLGVVFGT</sequence>
<feature type="domain" description="Prepilin type IV endopeptidase peptidase" evidence="2">
    <location>
        <begin position="19"/>
        <end position="110"/>
    </location>
</feature>
<keyword evidence="1" id="KW-1133">Transmembrane helix</keyword>
<feature type="transmembrane region" description="Helical" evidence="1">
    <location>
        <begin position="6"/>
        <end position="27"/>
    </location>
</feature>
<gene>
    <name evidence="3" type="ORF">MNBD_ALPHA07-1574</name>
</gene>
<reference evidence="3" key="1">
    <citation type="submission" date="2018-06" db="EMBL/GenBank/DDBJ databases">
        <authorList>
            <person name="Zhirakovskaya E."/>
        </authorList>
    </citation>
    <scope>NUCLEOTIDE SEQUENCE</scope>
</reference>
<feature type="transmembrane region" description="Helical" evidence="1">
    <location>
        <begin position="98"/>
        <end position="120"/>
    </location>
</feature>
<keyword evidence="1" id="KW-0812">Transmembrane</keyword>
<proteinExistence type="predicted"/>
<dbReference type="Gene3D" id="1.20.120.1220">
    <property type="match status" value="1"/>
</dbReference>
<evidence type="ECO:0000256" key="1">
    <source>
        <dbReference type="SAM" id="Phobius"/>
    </source>
</evidence>
<evidence type="ECO:0000259" key="2">
    <source>
        <dbReference type="Pfam" id="PF01478"/>
    </source>
</evidence>
<feature type="transmembrane region" description="Helical" evidence="1">
    <location>
        <begin position="39"/>
        <end position="59"/>
    </location>
</feature>
<dbReference type="AlphaFoldDB" id="A0A3B0SI71"/>